<accession>A0A252BGZ9</accession>
<dbReference type="AlphaFoldDB" id="A0A252BGZ9"/>
<dbReference type="EMBL" id="AP018515">
    <property type="protein sequence ID" value="BBC78610.1"/>
    <property type="molecule type" value="Genomic_DNA"/>
</dbReference>
<sequence length="118" mass="13359">MPHLIDATSACKIIPFQMEVLARHREYLSRWVEASLPMGICDADVFSTTEKQSGSSSEYIVVWVRETSDPAYKVFSRGNKWIVMDAIRDNQLGQFASFADAMHMIRPVLPRPEKIVAA</sequence>
<dbReference type="KEGG" id="aot:AcetOri_orf00395"/>
<gene>
    <name evidence="2" type="ORF">Abor_024_176</name>
    <name evidence="1" type="ORF">AcetOrient_orf00395</name>
    <name evidence="3" type="ORF">HK12_00940</name>
    <name evidence="4" type="ORF">HK15_08415</name>
</gene>
<proteinExistence type="predicted"/>
<evidence type="ECO:0000313" key="5">
    <source>
        <dbReference type="Proteomes" id="UP000032670"/>
    </source>
</evidence>
<evidence type="ECO:0000313" key="1">
    <source>
        <dbReference type="EMBL" id="BBC78610.1"/>
    </source>
</evidence>
<dbReference type="Proteomes" id="UP000032670">
    <property type="component" value="Unassembled WGS sequence"/>
</dbReference>
<reference evidence="1 8" key="3">
    <citation type="submission" date="2018-02" db="EMBL/GenBank/DDBJ databases">
        <title>Acetobacter orientalis genome.</title>
        <authorList>
            <person name="Nakashima N."/>
            <person name="Tamura T."/>
        </authorList>
    </citation>
    <scope>NUCLEOTIDE SEQUENCE [LARGE SCALE GENOMIC DNA]</scope>
    <source>
        <strain evidence="1 8">FAN1</strain>
    </source>
</reference>
<dbReference type="GeneID" id="76204872"/>
<evidence type="ECO:0000313" key="3">
    <source>
        <dbReference type="EMBL" id="OUI84499.1"/>
    </source>
</evidence>
<reference evidence="6 7" key="2">
    <citation type="submission" date="2014-06" db="EMBL/GenBank/DDBJ databases">
        <authorList>
            <person name="Ju J."/>
            <person name="Zhang J."/>
        </authorList>
    </citation>
    <scope>NUCLEOTIDE SEQUENCE [LARGE SCALE GENOMIC DNA]</scope>
    <source>
        <strain evidence="3">DmW_045</strain>
        <strain evidence="4">DmW_048</strain>
    </source>
</reference>
<dbReference type="Proteomes" id="UP000270034">
    <property type="component" value="Chromosome"/>
</dbReference>
<protein>
    <submittedName>
        <fullName evidence="4">Uncharacterized protein</fullName>
    </submittedName>
</protein>
<evidence type="ECO:0000313" key="6">
    <source>
        <dbReference type="Proteomes" id="UP000194639"/>
    </source>
</evidence>
<dbReference type="Proteomes" id="UP000194999">
    <property type="component" value="Unassembled WGS sequence"/>
</dbReference>
<accession>A0A0D6NKV2</accession>
<dbReference type="Proteomes" id="UP000194639">
    <property type="component" value="Unassembled WGS sequence"/>
</dbReference>
<dbReference type="RefSeq" id="WP_048841832.1">
    <property type="nucleotide sequence ID" value="NZ_BAMX01000024.1"/>
</dbReference>
<evidence type="ECO:0000313" key="2">
    <source>
        <dbReference type="EMBL" id="GAN66732.1"/>
    </source>
</evidence>
<evidence type="ECO:0000313" key="8">
    <source>
        <dbReference type="Proteomes" id="UP000270034"/>
    </source>
</evidence>
<evidence type="ECO:0000313" key="7">
    <source>
        <dbReference type="Proteomes" id="UP000194999"/>
    </source>
</evidence>
<dbReference type="STRING" id="1231341.Abor_024_176"/>
<name>A0A252BGZ9_9PROT</name>
<organism evidence="4 7">
    <name type="scientific">Acetobacter orientalis</name>
    <dbReference type="NCBI Taxonomy" id="146474"/>
    <lineage>
        <taxon>Bacteria</taxon>
        <taxon>Pseudomonadati</taxon>
        <taxon>Pseudomonadota</taxon>
        <taxon>Alphaproteobacteria</taxon>
        <taxon>Acetobacterales</taxon>
        <taxon>Acetobacteraceae</taxon>
        <taxon>Acetobacter</taxon>
    </lineage>
</organism>
<dbReference type="EMBL" id="JOMO01000011">
    <property type="protein sequence ID" value="OUI84499.1"/>
    <property type="molecule type" value="Genomic_DNA"/>
</dbReference>
<dbReference type="EMBL" id="BAMX01000024">
    <property type="protein sequence ID" value="GAN66732.1"/>
    <property type="molecule type" value="Genomic_DNA"/>
</dbReference>
<evidence type="ECO:0000313" key="4">
    <source>
        <dbReference type="EMBL" id="OUJ03787.1"/>
    </source>
</evidence>
<dbReference type="EMBL" id="JOOY01000005">
    <property type="protein sequence ID" value="OUJ03787.1"/>
    <property type="molecule type" value="Genomic_DNA"/>
</dbReference>
<keyword evidence="5" id="KW-1185">Reference proteome</keyword>
<reference evidence="2 5" key="1">
    <citation type="submission" date="2012-11" db="EMBL/GenBank/DDBJ databases">
        <title>Whole genome sequence of Acetobacter orientalis 21F-2.</title>
        <authorList>
            <person name="Azuma Y."/>
            <person name="Higashiura N."/>
            <person name="Hirakawa H."/>
            <person name="Matsushita K."/>
        </authorList>
    </citation>
    <scope>NUCLEOTIDE SEQUENCE [LARGE SCALE GENOMIC DNA]</scope>
    <source>
        <strain evidence="2 5">21F-2</strain>
    </source>
</reference>